<name>A0AAE9Z3Q9_9GAMM</name>
<dbReference type="EMBL" id="CP059733">
    <property type="protein sequence ID" value="WDE05509.1"/>
    <property type="molecule type" value="Genomic_DNA"/>
</dbReference>
<gene>
    <name evidence="1" type="ORF">SG34_000735</name>
</gene>
<reference evidence="1 2" key="1">
    <citation type="journal article" date="2015" name="Genome Announc.">
        <title>Draft Genome Sequences of Marine Isolates of Thalassomonas viridans and Thalassomonas actiniarum.</title>
        <authorList>
            <person name="Olonade I."/>
            <person name="van Zyl L.J."/>
            <person name="Trindade M."/>
        </authorList>
    </citation>
    <scope>NUCLEOTIDE SEQUENCE [LARGE SCALE GENOMIC DNA]</scope>
    <source>
        <strain evidence="1 2">XOM25</strain>
    </source>
</reference>
<dbReference type="AlphaFoldDB" id="A0AAE9Z3Q9"/>
<evidence type="ECO:0000313" key="1">
    <source>
        <dbReference type="EMBL" id="WDE05509.1"/>
    </source>
</evidence>
<keyword evidence="2" id="KW-1185">Reference proteome</keyword>
<organism evidence="1 2">
    <name type="scientific">Thalassomonas viridans</name>
    <dbReference type="NCBI Taxonomy" id="137584"/>
    <lineage>
        <taxon>Bacteria</taxon>
        <taxon>Pseudomonadati</taxon>
        <taxon>Pseudomonadota</taxon>
        <taxon>Gammaproteobacteria</taxon>
        <taxon>Alteromonadales</taxon>
        <taxon>Colwelliaceae</taxon>
        <taxon>Thalassomonas</taxon>
    </lineage>
</organism>
<dbReference type="KEGG" id="tvd:SG34_000735"/>
<evidence type="ECO:0008006" key="3">
    <source>
        <dbReference type="Google" id="ProtNLM"/>
    </source>
</evidence>
<protein>
    <recommendedName>
        <fullName evidence="3">Suppressor of fused-like domain-containing protein</fullName>
    </recommendedName>
</protein>
<reference evidence="1 2" key="2">
    <citation type="journal article" date="2022" name="Mar. Drugs">
        <title>Bioassay-Guided Fractionation Leads to the Detection of Cholic Acid Generated by the Rare Thalassomonas sp.</title>
        <authorList>
            <person name="Pheiffer F."/>
            <person name="Schneider Y.K."/>
            <person name="Hansen E.H."/>
            <person name="Andersen J.H."/>
            <person name="Isaksson J."/>
            <person name="Busche T."/>
            <person name="R C."/>
            <person name="Kalinowski J."/>
            <person name="Zyl L.V."/>
            <person name="Trindade M."/>
        </authorList>
    </citation>
    <scope>NUCLEOTIDE SEQUENCE [LARGE SCALE GENOMIC DNA]</scope>
    <source>
        <strain evidence="1 2">XOM25</strain>
    </source>
</reference>
<dbReference type="RefSeq" id="WP_044839277.1">
    <property type="nucleotide sequence ID" value="NZ_CP059733.1"/>
</dbReference>
<proteinExistence type="predicted"/>
<dbReference type="Proteomes" id="UP000032352">
    <property type="component" value="Chromosome"/>
</dbReference>
<sequence length="178" mass="20514">MSMQKTFEDYIADFISAIPIVDSKDMFFLSKERNGKEVDFVAFAPIKLTDLHIIFTIIDNKKDIYVTVTDGPVDDIATILDALQGGFEDSRTDRGDVLALKNEFLQSYGVFGLFFSRVRFYEFFDDIPDTFDFNGQSYSVKAVVFLSQKETDVFDKNEDAFYDLFDDKDVVKFNQLLQ</sequence>
<evidence type="ECO:0000313" key="2">
    <source>
        <dbReference type="Proteomes" id="UP000032352"/>
    </source>
</evidence>
<accession>A0AAE9Z3Q9</accession>